<keyword evidence="4" id="KW-0472">Membrane</keyword>
<dbReference type="Proteomes" id="UP001155280">
    <property type="component" value="Unassembled WGS sequence"/>
</dbReference>
<evidence type="ECO:0000259" key="7">
    <source>
        <dbReference type="Pfam" id="PF07980"/>
    </source>
</evidence>
<comment type="caution">
    <text evidence="9">The sequence shown here is derived from an EMBL/GenBank/DDBJ whole genome shotgun (WGS) entry which is preliminary data.</text>
</comment>
<feature type="signal peptide" evidence="6">
    <location>
        <begin position="1"/>
        <end position="26"/>
    </location>
</feature>
<dbReference type="AlphaFoldDB" id="A0A9X2KX80"/>
<evidence type="ECO:0000256" key="6">
    <source>
        <dbReference type="SAM" id="SignalP"/>
    </source>
</evidence>
<dbReference type="InterPro" id="IPR012944">
    <property type="entry name" value="SusD_RagB_dom"/>
</dbReference>
<dbReference type="Pfam" id="PF14322">
    <property type="entry name" value="SusD-like_3"/>
    <property type="match status" value="1"/>
</dbReference>
<comment type="subcellular location">
    <subcellularLocation>
        <location evidence="1">Cell outer membrane</location>
    </subcellularLocation>
</comment>
<evidence type="ECO:0000259" key="8">
    <source>
        <dbReference type="Pfam" id="PF14322"/>
    </source>
</evidence>
<dbReference type="Gene3D" id="1.25.40.390">
    <property type="match status" value="1"/>
</dbReference>
<dbReference type="EMBL" id="JANCNS010000001">
    <property type="protein sequence ID" value="MCP9198481.1"/>
    <property type="molecule type" value="Genomic_DNA"/>
</dbReference>
<proteinExistence type="inferred from homology"/>
<accession>A0A9X2KX80</accession>
<keyword evidence="5" id="KW-0998">Cell outer membrane</keyword>
<reference evidence="9" key="1">
    <citation type="submission" date="2022-07" db="EMBL/GenBank/DDBJ databases">
        <title>Gramela sediminis sp. nov., isolated from deep-sea sediment of the Indian Ocean.</title>
        <authorList>
            <person name="Shi H."/>
        </authorList>
    </citation>
    <scope>NUCLEOTIDE SEQUENCE</scope>
    <source>
        <strain evidence="9">GC03-9</strain>
    </source>
</reference>
<dbReference type="SUPFAM" id="SSF48452">
    <property type="entry name" value="TPR-like"/>
    <property type="match status" value="1"/>
</dbReference>
<dbReference type="InterPro" id="IPR011990">
    <property type="entry name" value="TPR-like_helical_dom_sf"/>
</dbReference>
<sequence>MKRFKNLIFLSAFAVAVLGMMNSCHDKLDTREGQLNTGDLDYTNTEDMIGPLIGAYYEFYTRGWEEPLLLGVRGDDVNAGGLGDQQPFADTDRFNYSKDYWMYNSLWNVHYNDIINMNTAILQINNYQEFAEGDNIARAEQYKSEIMVLRAWFHLNLARTWEDVFIITSNQPEEEIEAGVSSKEEIMNWIIEQMDMAIPNLPDARPNQRTDVPGGVTQYTAYALKAMAYQELQNYQGVAEATGQIITNGGFSLYQDFYQLFKKPGELSDESILEMQYSDYGSETGDDAFYHLYAPFGPQNWTPARENASSGWGFYEPSMKWIEFMIDRGEEVRLETSVLFTNRGIAELEANGVDVPDNFDNTTPSGDIINDYARAYFASGKHYLPSIQLTDQRNQYGAGKNMLVIRYSEILLMYAEALARGASGTGMSADQAVNMVRERAGLNPISGVTVEDVLDEKFAELAMEWGIRYYDMIRLDNYSELSYDGRTFSAADEFLPYPQAQVDALPLNATSVNTDTALNEALLNLN</sequence>
<gene>
    <name evidence="9" type="ORF">MKO06_01080</name>
</gene>
<protein>
    <submittedName>
        <fullName evidence="9">RagB/SusD family nutrient uptake outer membrane protein</fullName>
    </submittedName>
</protein>
<dbReference type="Pfam" id="PF07980">
    <property type="entry name" value="SusD_RagB"/>
    <property type="match status" value="1"/>
</dbReference>
<keyword evidence="3 6" id="KW-0732">Signal</keyword>
<name>A0A9X2KX80_9FLAO</name>
<feature type="domain" description="RagB/SusD" evidence="7">
    <location>
        <begin position="270"/>
        <end position="480"/>
    </location>
</feature>
<keyword evidence="10" id="KW-1185">Reference proteome</keyword>
<evidence type="ECO:0000256" key="4">
    <source>
        <dbReference type="ARBA" id="ARBA00023136"/>
    </source>
</evidence>
<evidence type="ECO:0000256" key="5">
    <source>
        <dbReference type="ARBA" id="ARBA00023237"/>
    </source>
</evidence>
<feature type="domain" description="SusD-like N-terminal" evidence="8">
    <location>
        <begin position="101"/>
        <end position="224"/>
    </location>
</feature>
<evidence type="ECO:0000313" key="10">
    <source>
        <dbReference type="Proteomes" id="UP001155280"/>
    </source>
</evidence>
<comment type="similarity">
    <text evidence="2">Belongs to the SusD family.</text>
</comment>
<dbReference type="GO" id="GO:0009279">
    <property type="term" value="C:cell outer membrane"/>
    <property type="evidence" value="ECO:0007669"/>
    <property type="project" value="UniProtKB-SubCell"/>
</dbReference>
<evidence type="ECO:0000256" key="1">
    <source>
        <dbReference type="ARBA" id="ARBA00004442"/>
    </source>
</evidence>
<evidence type="ECO:0000313" key="9">
    <source>
        <dbReference type="EMBL" id="MCP9198481.1"/>
    </source>
</evidence>
<organism evidence="9 10">
    <name type="scientific">Christiangramia oceanisediminis</name>
    <dbReference type="NCBI Taxonomy" id="2920386"/>
    <lineage>
        <taxon>Bacteria</taxon>
        <taxon>Pseudomonadati</taxon>
        <taxon>Bacteroidota</taxon>
        <taxon>Flavobacteriia</taxon>
        <taxon>Flavobacteriales</taxon>
        <taxon>Flavobacteriaceae</taxon>
        <taxon>Christiangramia</taxon>
    </lineage>
</organism>
<evidence type="ECO:0000256" key="2">
    <source>
        <dbReference type="ARBA" id="ARBA00006275"/>
    </source>
</evidence>
<dbReference type="InterPro" id="IPR033985">
    <property type="entry name" value="SusD-like_N"/>
</dbReference>
<feature type="chain" id="PRO_5040934489" evidence="6">
    <location>
        <begin position="27"/>
        <end position="526"/>
    </location>
</feature>
<evidence type="ECO:0000256" key="3">
    <source>
        <dbReference type="ARBA" id="ARBA00022729"/>
    </source>
</evidence>